<dbReference type="InterPro" id="IPR051560">
    <property type="entry name" value="MAM_domain-containing"/>
</dbReference>
<keyword evidence="3" id="KW-0472">Membrane</keyword>
<dbReference type="Pfam" id="PF00084">
    <property type="entry name" value="Sushi"/>
    <property type="match status" value="2"/>
</dbReference>
<dbReference type="InterPro" id="IPR000998">
    <property type="entry name" value="MAM_dom"/>
</dbReference>
<evidence type="ECO:0000259" key="5">
    <source>
        <dbReference type="PROSITE" id="PS50060"/>
    </source>
</evidence>
<feature type="domain" description="SMB" evidence="7">
    <location>
        <begin position="334"/>
        <end position="388"/>
    </location>
</feature>
<dbReference type="PROSITE" id="PS00524">
    <property type="entry name" value="SMB_1"/>
    <property type="match status" value="1"/>
</dbReference>
<dbReference type="PROSITE" id="PS50060">
    <property type="entry name" value="MAM_2"/>
    <property type="match status" value="1"/>
</dbReference>
<accession>A0AA39L399</accession>
<comment type="caution">
    <text evidence="8">The sequence shown here is derived from an EMBL/GenBank/DDBJ whole genome shotgun (WGS) entry which is preliminary data.</text>
</comment>
<keyword evidence="2" id="KW-0768">Sushi</keyword>
<feature type="transmembrane region" description="Helical" evidence="3">
    <location>
        <begin position="534"/>
        <end position="556"/>
    </location>
</feature>
<sequence length="602" mass="66952">MKYFFISLLTVIIEMVIAGSWDNSARCPPVLFPNGKVRSRGRGKIIRFNCFEGFTLVGNKYSTCVRGNWDTPTPVCVNSQCMTLPTPEHALVAVKYNGAILMYFCESGYMLIGSGEIYCNGRQWNGTAPYCRDTTAMAPTKCDFENADLCWWEQDPRHDFDWKRHNFETPSSHIGTGPTYDHTLGAGNDGHYLYIEASGRLVNDTARIISPLYNESLTDNGCFSFWYHMYGATIGILRIYIKPELNSYSPEIIFEKSGNQGNRWIHGLVDLPKFNVSFQLIIEGVRGSSYVSDLAVDDVAILQGEECTKARKIDAWTTVRNTISNDDQIEIVNAMQSCRGRCNVTSGIGIPTTTISTILPNVCHCTIDCAENSTCCPDFAEYCVLAINDTGYPLSTTKKIYTAESSSSYNYSTKPTIINSKIIPVEPKDDIDPYAAKPPLKISTTKNPKFITNVTTVQHRIIKYSTESGIVSITEKIVQAETPFISKAEIPQITVGSIEASTSINHEYSTEQQVMIEYVPKLHHIAATFGTTEIISIIVVLITGVTIAVAMIIVILKRRKSYKRGSGSGNGSILSEDSDVRFLTSDEILDFNLARPNEYNEI</sequence>
<dbReference type="InterPro" id="IPR036024">
    <property type="entry name" value="Somatomedin_B-like_dom_sf"/>
</dbReference>
<comment type="caution">
    <text evidence="2">Lacks conserved residue(s) required for the propagation of feature annotation.</text>
</comment>
<evidence type="ECO:0000256" key="1">
    <source>
        <dbReference type="ARBA" id="ARBA00023157"/>
    </source>
</evidence>
<dbReference type="CDD" id="cd06263">
    <property type="entry name" value="MAM"/>
    <property type="match status" value="1"/>
</dbReference>
<organism evidence="8 9">
    <name type="scientific">Microctonus hyperodae</name>
    <name type="common">Parasitoid wasp</name>
    <dbReference type="NCBI Taxonomy" id="165561"/>
    <lineage>
        <taxon>Eukaryota</taxon>
        <taxon>Metazoa</taxon>
        <taxon>Ecdysozoa</taxon>
        <taxon>Arthropoda</taxon>
        <taxon>Hexapoda</taxon>
        <taxon>Insecta</taxon>
        <taxon>Pterygota</taxon>
        <taxon>Neoptera</taxon>
        <taxon>Endopterygota</taxon>
        <taxon>Hymenoptera</taxon>
        <taxon>Apocrita</taxon>
        <taxon>Ichneumonoidea</taxon>
        <taxon>Braconidae</taxon>
        <taxon>Euphorinae</taxon>
        <taxon>Microctonus</taxon>
    </lineage>
</organism>
<dbReference type="SUPFAM" id="SSF90188">
    <property type="entry name" value="Somatomedin B domain"/>
    <property type="match status" value="1"/>
</dbReference>
<feature type="domain" description="Sushi" evidence="6">
    <location>
        <begin position="25"/>
        <end position="78"/>
    </location>
</feature>
<dbReference type="PANTHER" id="PTHR23282:SF101">
    <property type="entry name" value="MAM DOMAIN-CONTAINING PROTEIN"/>
    <property type="match status" value="1"/>
</dbReference>
<evidence type="ECO:0000256" key="3">
    <source>
        <dbReference type="SAM" id="Phobius"/>
    </source>
</evidence>
<dbReference type="PROSITE" id="PS50923">
    <property type="entry name" value="SUSHI"/>
    <property type="match status" value="2"/>
</dbReference>
<keyword evidence="4" id="KW-0732">Signal</keyword>
<dbReference type="Pfam" id="PF01033">
    <property type="entry name" value="Somatomedin_B"/>
    <property type="match status" value="1"/>
</dbReference>
<dbReference type="SUPFAM" id="SSF49899">
    <property type="entry name" value="Concanavalin A-like lectins/glucanases"/>
    <property type="match status" value="1"/>
</dbReference>
<dbReference type="InterPro" id="IPR035976">
    <property type="entry name" value="Sushi/SCR/CCP_sf"/>
</dbReference>
<keyword evidence="3" id="KW-0812">Transmembrane</keyword>
<dbReference type="InterPro" id="IPR013320">
    <property type="entry name" value="ConA-like_dom_sf"/>
</dbReference>
<keyword evidence="9" id="KW-1185">Reference proteome</keyword>
<dbReference type="CDD" id="cd00033">
    <property type="entry name" value="CCP"/>
    <property type="match status" value="2"/>
</dbReference>
<keyword evidence="1" id="KW-1015">Disulfide bond</keyword>
<name>A0AA39L399_MICHY</name>
<evidence type="ECO:0000313" key="9">
    <source>
        <dbReference type="Proteomes" id="UP001168972"/>
    </source>
</evidence>
<dbReference type="GO" id="GO:0016020">
    <property type="term" value="C:membrane"/>
    <property type="evidence" value="ECO:0007669"/>
    <property type="project" value="InterPro"/>
</dbReference>
<reference evidence="8" key="2">
    <citation type="submission" date="2023-03" db="EMBL/GenBank/DDBJ databases">
        <authorList>
            <person name="Inwood S.N."/>
            <person name="Skelly J.G."/>
            <person name="Guhlin J."/>
            <person name="Harrop T.W.R."/>
            <person name="Goldson S.G."/>
            <person name="Dearden P.K."/>
        </authorList>
    </citation>
    <scope>NUCLEOTIDE SEQUENCE</scope>
    <source>
        <strain evidence="8">Lincoln</strain>
        <tissue evidence="8">Whole body</tissue>
    </source>
</reference>
<protein>
    <submittedName>
        <fullName evidence="8">Uncharacterized protein</fullName>
    </submittedName>
</protein>
<feature type="signal peptide" evidence="4">
    <location>
        <begin position="1"/>
        <end position="18"/>
    </location>
</feature>
<dbReference type="Gene3D" id="4.10.410.20">
    <property type="match status" value="1"/>
</dbReference>
<evidence type="ECO:0000259" key="7">
    <source>
        <dbReference type="PROSITE" id="PS50958"/>
    </source>
</evidence>
<dbReference type="Gene3D" id="2.10.70.10">
    <property type="entry name" value="Complement Module, domain 1"/>
    <property type="match status" value="2"/>
</dbReference>
<dbReference type="InterPro" id="IPR001212">
    <property type="entry name" value="Somatomedin_B_dom"/>
</dbReference>
<dbReference type="Pfam" id="PF00629">
    <property type="entry name" value="MAM"/>
    <property type="match status" value="1"/>
</dbReference>
<evidence type="ECO:0000256" key="2">
    <source>
        <dbReference type="PROSITE-ProRule" id="PRU00302"/>
    </source>
</evidence>
<keyword evidence="3" id="KW-1133">Transmembrane helix</keyword>
<dbReference type="Proteomes" id="UP001168972">
    <property type="component" value="Unassembled WGS sequence"/>
</dbReference>
<dbReference type="EMBL" id="JAQQBR010000001">
    <property type="protein sequence ID" value="KAK0183460.1"/>
    <property type="molecule type" value="Genomic_DNA"/>
</dbReference>
<gene>
    <name evidence="8" type="ORF">PV327_001499</name>
</gene>
<dbReference type="InterPro" id="IPR000436">
    <property type="entry name" value="Sushi_SCR_CCP_dom"/>
</dbReference>
<feature type="domain" description="Sushi" evidence="6">
    <location>
        <begin position="79"/>
        <end position="133"/>
    </location>
</feature>
<dbReference type="SUPFAM" id="SSF57535">
    <property type="entry name" value="Complement control module/SCR domain"/>
    <property type="match status" value="2"/>
</dbReference>
<proteinExistence type="predicted"/>
<reference evidence="8" key="1">
    <citation type="journal article" date="2023" name="bioRxiv">
        <title>Scaffold-level genome assemblies of two parasitoid biocontrol wasps reveal the parthenogenesis mechanism and an associated novel virus.</title>
        <authorList>
            <person name="Inwood S."/>
            <person name="Skelly J."/>
            <person name="Guhlin J."/>
            <person name="Harrop T."/>
            <person name="Goldson S."/>
            <person name="Dearden P."/>
        </authorList>
    </citation>
    <scope>NUCLEOTIDE SEQUENCE</scope>
    <source>
        <strain evidence="8">Lincoln</strain>
        <tissue evidence="8">Whole body</tissue>
    </source>
</reference>
<evidence type="ECO:0000259" key="6">
    <source>
        <dbReference type="PROSITE" id="PS50923"/>
    </source>
</evidence>
<dbReference type="PROSITE" id="PS50958">
    <property type="entry name" value="SMB_2"/>
    <property type="match status" value="1"/>
</dbReference>
<dbReference type="PANTHER" id="PTHR23282">
    <property type="entry name" value="APICAL ENDOSOMAL GLYCOPROTEIN PRECURSOR"/>
    <property type="match status" value="1"/>
</dbReference>
<feature type="chain" id="PRO_5041357913" evidence="4">
    <location>
        <begin position="19"/>
        <end position="602"/>
    </location>
</feature>
<evidence type="ECO:0000256" key="4">
    <source>
        <dbReference type="SAM" id="SignalP"/>
    </source>
</evidence>
<dbReference type="SMART" id="SM00137">
    <property type="entry name" value="MAM"/>
    <property type="match status" value="1"/>
</dbReference>
<dbReference type="AlphaFoldDB" id="A0AA39L399"/>
<feature type="domain" description="MAM" evidence="5">
    <location>
        <begin position="140"/>
        <end position="309"/>
    </location>
</feature>
<dbReference type="SMART" id="SM00032">
    <property type="entry name" value="CCP"/>
    <property type="match status" value="2"/>
</dbReference>
<evidence type="ECO:0000313" key="8">
    <source>
        <dbReference type="EMBL" id="KAK0183460.1"/>
    </source>
</evidence>
<dbReference type="Gene3D" id="2.60.120.200">
    <property type="match status" value="1"/>
</dbReference>